<evidence type="ECO:0000313" key="13">
    <source>
        <dbReference type="Proteomes" id="UP000601768"/>
    </source>
</evidence>
<keyword evidence="9 10" id="KW-0742">SOS response</keyword>
<dbReference type="SUPFAM" id="SSF52540">
    <property type="entry name" value="P-loop containing nucleoside triphosphate hydrolases"/>
    <property type="match status" value="1"/>
</dbReference>
<dbReference type="HAMAP" id="MF_00365">
    <property type="entry name" value="RecF"/>
    <property type="match status" value="1"/>
</dbReference>
<dbReference type="Gene3D" id="1.20.1050.90">
    <property type="entry name" value="RecF/RecN/SMC, N-terminal domain"/>
    <property type="match status" value="1"/>
</dbReference>
<feature type="binding site" evidence="9">
    <location>
        <begin position="30"/>
        <end position="37"/>
    </location>
    <ligand>
        <name>ATP</name>
        <dbReference type="ChEBI" id="CHEBI:30616"/>
    </ligand>
</feature>
<dbReference type="AlphaFoldDB" id="A0A8J6ITZ0"/>
<dbReference type="PROSITE" id="PS00617">
    <property type="entry name" value="RECF_1"/>
    <property type="match status" value="1"/>
</dbReference>
<evidence type="ECO:0000256" key="10">
    <source>
        <dbReference type="RuleBase" id="RU000578"/>
    </source>
</evidence>
<comment type="subcellular location">
    <subcellularLocation>
        <location evidence="1 9 10">Cytoplasm</location>
    </subcellularLocation>
</comment>
<dbReference type="GO" id="GO:0006302">
    <property type="term" value="P:double-strand break repair"/>
    <property type="evidence" value="ECO:0007669"/>
    <property type="project" value="TreeGrafter"/>
</dbReference>
<dbReference type="Proteomes" id="UP000601768">
    <property type="component" value="Unassembled WGS sequence"/>
</dbReference>
<proteinExistence type="inferred from homology"/>
<dbReference type="InterPro" id="IPR018078">
    <property type="entry name" value="DNA-binding_RecF_CS"/>
</dbReference>
<keyword evidence="9 10" id="KW-0234">DNA repair</keyword>
<comment type="function">
    <text evidence="9 10">The RecF protein is involved in DNA metabolism; it is required for DNA replication and normal SOS inducibility. RecF binds preferentially to single-stranded, linear DNA. It also seems to bind ATP.</text>
</comment>
<sequence length="368" mass="42106">MQLDKVQIQYFRNIESASFQPCNNLNLFIGKNGSGKTSLLEALHYLSCGRSFRTNKFQHLIQHNHERFTLFGLLTSFNAEMERPINSKIGISRNVAGVVDLKLNGDKQSRISAIAQLMPSLVFTPQSTELITGSPQVRRNFVDWGVFHVEHNYLKQISAFAKLLKHRNAILKASKFGHKQDIEYWNKQFCVVGEIVSSARKEYLDALRPYFSEQLTQFLPEFSIEIAYYKGWERELDLASLLSKNESKDNIYGYTTSGPHKADLKLSVNSKPVQEILSRGQLRLLASALKIAQSRLLYDKRNINCIYLLDDIGAELDANKRQLFANHLIETNAQVFITATDMSHIDFLDNFSSKKVFHVEHGQVNEEK</sequence>
<dbReference type="GO" id="GO:0000731">
    <property type="term" value="P:DNA synthesis involved in DNA repair"/>
    <property type="evidence" value="ECO:0007669"/>
    <property type="project" value="TreeGrafter"/>
</dbReference>
<dbReference type="RefSeq" id="WP_186507164.1">
    <property type="nucleotide sequence ID" value="NZ_JACNEP010000009.1"/>
</dbReference>
<dbReference type="EMBL" id="JACNEP010000009">
    <property type="protein sequence ID" value="MBC3766636.1"/>
    <property type="molecule type" value="Genomic_DNA"/>
</dbReference>
<dbReference type="GO" id="GO:0005524">
    <property type="term" value="F:ATP binding"/>
    <property type="evidence" value="ECO:0007669"/>
    <property type="project" value="UniProtKB-UniRule"/>
</dbReference>
<gene>
    <name evidence="9 12" type="primary">recF</name>
    <name evidence="12" type="ORF">H8B19_12170</name>
</gene>
<organism evidence="12 13">
    <name type="scientific">Neptunicella marina</name>
    <dbReference type="NCBI Taxonomy" id="2125989"/>
    <lineage>
        <taxon>Bacteria</taxon>
        <taxon>Pseudomonadati</taxon>
        <taxon>Pseudomonadota</taxon>
        <taxon>Gammaproteobacteria</taxon>
        <taxon>Alteromonadales</taxon>
        <taxon>Alteromonadaceae</taxon>
        <taxon>Neptunicella</taxon>
    </lineage>
</organism>
<keyword evidence="13" id="KW-1185">Reference proteome</keyword>
<protein>
    <recommendedName>
        <fullName evidence="3 9">DNA replication and repair protein RecF</fullName>
    </recommendedName>
</protein>
<reference evidence="12" key="2">
    <citation type="submission" date="2020-08" db="EMBL/GenBank/DDBJ databases">
        <authorList>
            <person name="Lai Q."/>
        </authorList>
    </citation>
    <scope>NUCLEOTIDE SEQUENCE</scope>
    <source>
        <strain evidence="12">S27-2</strain>
    </source>
</reference>
<comment type="caution">
    <text evidence="12">The sequence shown here is derived from an EMBL/GenBank/DDBJ whole genome shotgun (WGS) entry which is preliminary data.</text>
</comment>
<dbReference type="GO" id="GO:0003697">
    <property type="term" value="F:single-stranded DNA binding"/>
    <property type="evidence" value="ECO:0007669"/>
    <property type="project" value="UniProtKB-UniRule"/>
</dbReference>
<keyword evidence="6 9" id="KW-0547">Nucleotide-binding</keyword>
<dbReference type="InterPro" id="IPR003395">
    <property type="entry name" value="RecF/RecN/SMC_N"/>
</dbReference>
<accession>A0A8J6ITZ0</accession>
<evidence type="ECO:0000259" key="11">
    <source>
        <dbReference type="Pfam" id="PF02463"/>
    </source>
</evidence>
<evidence type="ECO:0000256" key="7">
    <source>
        <dbReference type="ARBA" id="ARBA00022840"/>
    </source>
</evidence>
<keyword evidence="7 9" id="KW-0067">ATP-binding</keyword>
<evidence type="ECO:0000256" key="1">
    <source>
        <dbReference type="ARBA" id="ARBA00004496"/>
    </source>
</evidence>
<keyword evidence="5 9" id="KW-0235">DNA replication</keyword>
<evidence type="ECO:0000256" key="3">
    <source>
        <dbReference type="ARBA" id="ARBA00020170"/>
    </source>
</evidence>
<evidence type="ECO:0000256" key="8">
    <source>
        <dbReference type="ARBA" id="ARBA00023125"/>
    </source>
</evidence>
<evidence type="ECO:0000256" key="2">
    <source>
        <dbReference type="ARBA" id="ARBA00008016"/>
    </source>
</evidence>
<name>A0A8J6ITZ0_9ALTE</name>
<evidence type="ECO:0000313" key="12">
    <source>
        <dbReference type="EMBL" id="MBC3766636.1"/>
    </source>
</evidence>
<evidence type="ECO:0000256" key="5">
    <source>
        <dbReference type="ARBA" id="ARBA00022705"/>
    </source>
</evidence>
<dbReference type="Pfam" id="PF02463">
    <property type="entry name" value="SMC_N"/>
    <property type="match status" value="1"/>
</dbReference>
<dbReference type="GO" id="GO:0005737">
    <property type="term" value="C:cytoplasm"/>
    <property type="evidence" value="ECO:0007669"/>
    <property type="project" value="UniProtKB-SubCell"/>
</dbReference>
<keyword evidence="8 9" id="KW-0238">DNA-binding</keyword>
<evidence type="ECO:0000256" key="9">
    <source>
        <dbReference type="HAMAP-Rule" id="MF_00365"/>
    </source>
</evidence>
<dbReference type="PANTHER" id="PTHR32182:SF0">
    <property type="entry name" value="DNA REPLICATION AND REPAIR PROTEIN RECF"/>
    <property type="match status" value="1"/>
</dbReference>
<dbReference type="PROSITE" id="PS00618">
    <property type="entry name" value="RECF_2"/>
    <property type="match status" value="1"/>
</dbReference>
<keyword evidence="9 10" id="KW-0227">DNA damage</keyword>
<dbReference type="PANTHER" id="PTHR32182">
    <property type="entry name" value="DNA REPLICATION AND REPAIR PROTEIN RECF"/>
    <property type="match status" value="1"/>
</dbReference>
<dbReference type="Gene3D" id="3.40.50.300">
    <property type="entry name" value="P-loop containing nucleotide triphosphate hydrolases"/>
    <property type="match status" value="1"/>
</dbReference>
<feature type="domain" description="RecF/RecN/SMC N-terminal" evidence="11">
    <location>
        <begin position="3"/>
        <end position="352"/>
    </location>
</feature>
<dbReference type="InterPro" id="IPR001238">
    <property type="entry name" value="DNA-binding_RecF"/>
</dbReference>
<dbReference type="InterPro" id="IPR042174">
    <property type="entry name" value="RecF_2"/>
</dbReference>
<dbReference type="GO" id="GO:0006260">
    <property type="term" value="P:DNA replication"/>
    <property type="evidence" value="ECO:0007669"/>
    <property type="project" value="UniProtKB-UniRule"/>
</dbReference>
<dbReference type="GO" id="GO:0009432">
    <property type="term" value="P:SOS response"/>
    <property type="evidence" value="ECO:0007669"/>
    <property type="project" value="UniProtKB-UniRule"/>
</dbReference>
<dbReference type="NCBIfam" id="TIGR00611">
    <property type="entry name" value="recf"/>
    <property type="match status" value="1"/>
</dbReference>
<dbReference type="InterPro" id="IPR027417">
    <property type="entry name" value="P-loop_NTPase"/>
</dbReference>
<reference evidence="12" key="1">
    <citation type="journal article" date="2018" name="Int. J. Syst. Evol. Microbiol.">
        <title>Neptunicella marina gen. nov., sp. nov., isolated from surface seawater.</title>
        <authorList>
            <person name="Liu X."/>
            <person name="Lai Q."/>
            <person name="Du Y."/>
            <person name="Zhang X."/>
            <person name="Liu Z."/>
            <person name="Sun F."/>
            <person name="Shao Z."/>
        </authorList>
    </citation>
    <scope>NUCLEOTIDE SEQUENCE</scope>
    <source>
        <strain evidence="12">S27-2</strain>
    </source>
</reference>
<evidence type="ECO:0000256" key="6">
    <source>
        <dbReference type="ARBA" id="ARBA00022741"/>
    </source>
</evidence>
<comment type="similarity">
    <text evidence="2 9 10">Belongs to the RecF family.</text>
</comment>
<evidence type="ECO:0000256" key="4">
    <source>
        <dbReference type="ARBA" id="ARBA00022490"/>
    </source>
</evidence>
<keyword evidence="4 9" id="KW-0963">Cytoplasm</keyword>